<evidence type="ECO:0000256" key="2">
    <source>
        <dbReference type="ARBA" id="ARBA00022679"/>
    </source>
</evidence>
<dbReference type="Proteomes" id="UP000674179">
    <property type="component" value="Chromosome 27"/>
</dbReference>
<dbReference type="CDD" id="cd16495">
    <property type="entry name" value="RING_CH-C4HC3_MARCH"/>
    <property type="match status" value="1"/>
</dbReference>
<keyword evidence="2" id="KW-0808">Transferase</keyword>
<evidence type="ECO:0000256" key="5">
    <source>
        <dbReference type="ARBA" id="ARBA00022771"/>
    </source>
</evidence>
<evidence type="ECO:0000259" key="12">
    <source>
        <dbReference type="PROSITE" id="PS51292"/>
    </source>
</evidence>
<accession>A0A836HF86</accession>
<keyword evidence="11" id="KW-0732">Signal</keyword>
<dbReference type="GeneID" id="94170720"/>
<gene>
    <name evidence="13" type="ORF">CUR178_03478</name>
</gene>
<protein>
    <recommendedName>
        <fullName evidence="12">RING-CH-type domain-containing protein</fullName>
    </recommendedName>
</protein>
<dbReference type="RefSeq" id="XP_067691776.1">
    <property type="nucleotide sequence ID" value="XM_067835210.1"/>
</dbReference>
<dbReference type="OrthoDB" id="264354at2759"/>
<evidence type="ECO:0000256" key="1">
    <source>
        <dbReference type="ARBA" id="ARBA00004141"/>
    </source>
</evidence>
<evidence type="ECO:0000256" key="9">
    <source>
        <dbReference type="ARBA" id="ARBA00023136"/>
    </source>
</evidence>
<dbReference type="SUPFAM" id="SSF57850">
    <property type="entry name" value="RING/U-box"/>
    <property type="match status" value="1"/>
</dbReference>
<keyword evidence="8 10" id="KW-1133">Transmembrane helix</keyword>
<dbReference type="Pfam" id="PF12906">
    <property type="entry name" value="RINGv"/>
    <property type="match status" value="1"/>
</dbReference>
<evidence type="ECO:0000256" key="11">
    <source>
        <dbReference type="SAM" id="SignalP"/>
    </source>
</evidence>
<evidence type="ECO:0000256" key="3">
    <source>
        <dbReference type="ARBA" id="ARBA00022692"/>
    </source>
</evidence>
<comment type="caution">
    <text evidence="13">The sequence shown here is derived from an EMBL/GenBank/DDBJ whole genome shotgun (WGS) entry which is preliminary data.</text>
</comment>
<proteinExistence type="predicted"/>
<feature type="transmembrane region" description="Helical" evidence="10">
    <location>
        <begin position="482"/>
        <end position="508"/>
    </location>
</feature>
<dbReference type="GO" id="GO:0016020">
    <property type="term" value="C:membrane"/>
    <property type="evidence" value="ECO:0007669"/>
    <property type="project" value="UniProtKB-SubCell"/>
</dbReference>
<evidence type="ECO:0000256" key="8">
    <source>
        <dbReference type="ARBA" id="ARBA00022989"/>
    </source>
</evidence>
<feature type="transmembrane region" description="Helical" evidence="10">
    <location>
        <begin position="520"/>
        <end position="539"/>
    </location>
</feature>
<feature type="domain" description="RING-CH-type" evidence="12">
    <location>
        <begin position="390"/>
        <end position="454"/>
    </location>
</feature>
<reference evidence="13 14" key="1">
    <citation type="submission" date="2021-02" db="EMBL/GenBank/DDBJ databases">
        <title>Leishmania (Mundinia) enrietti genome sequencing and assembly.</title>
        <authorList>
            <person name="Almutairi H."/>
            <person name="Gatherer D."/>
        </authorList>
    </citation>
    <scope>NUCLEOTIDE SEQUENCE [LARGE SCALE GENOMIC DNA]</scope>
    <source>
        <strain evidence="13">CUR178</strain>
    </source>
</reference>
<keyword evidence="5" id="KW-0863">Zinc-finger</keyword>
<comment type="subcellular location">
    <subcellularLocation>
        <location evidence="1">Membrane</location>
        <topology evidence="1">Multi-pass membrane protein</topology>
    </subcellularLocation>
</comment>
<dbReference type="SMART" id="SM00744">
    <property type="entry name" value="RINGv"/>
    <property type="match status" value="1"/>
</dbReference>
<feature type="transmembrane region" description="Helical" evidence="10">
    <location>
        <begin position="551"/>
        <end position="576"/>
    </location>
</feature>
<keyword evidence="9 10" id="KW-0472">Membrane</keyword>
<feature type="transmembrane region" description="Helical" evidence="10">
    <location>
        <begin position="588"/>
        <end position="607"/>
    </location>
</feature>
<keyword evidence="6" id="KW-0833">Ubl conjugation pathway</keyword>
<evidence type="ECO:0000256" key="4">
    <source>
        <dbReference type="ARBA" id="ARBA00022723"/>
    </source>
</evidence>
<dbReference type="PROSITE" id="PS51292">
    <property type="entry name" value="ZF_RING_CH"/>
    <property type="match status" value="1"/>
</dbReference>
<feature type="transmembrane region" description="Helical" evidence="10">
    <location>
        <begin position="264"/>
        <end position="285"/>
    </location>
</feature>
<feature type="chain" id="PRO_5032657197" description="RING-CH-type domain-containing protein" evidence="11">
    <location>
        <begin position="23"/>
        <end position="635"/>
    </location>
</feature>
<evidence type="ECO:0000313" key="13">
    <source>
        <dbReference type="EMBL" id="KAG5475765.1"/>
    </source>
</evidence>
<dbReference type="EMBL" id="JAFHKP010000027">
    <property type="protein sequence ID" value="KAG5475765.1"/>
    <property type="molecule type" value="Genomic_DNA"/>
</dbReference>
<keyword evidence="14" id="KW-1185">Reference proteome</keyword>
<dbReference type="KEGG" id="lenr:94170720"/>
<keyword evidence="3 10" id="KW-0812">Transmembrane</keyword>
<dbReference type="InterPro" id="IPR013083">
    <property type="entry name" value="Znf_RING/FYVE/PHD"/>
</dbReference>
<sequence>MILLQALAATLAVLALCSPTLASAHASPSAKSVPALALFDMNNSRILSTTSTSETVSFGQRSLFLSRYEPNPSVSVASLTFYGSENSFVTRTFEFLAVPYCVVASGEAVDCSLRDHILYLMFRFRHRYEANFQAVVWQDPIPLSGTVKALEDFKAHLNRSDVVYPEGDGSMRMEESATCTDVTDECYLSRAATYTRSYKEIDPTQYSARFLFRIGKQYNINSPLRVRLRSSLPHDAETAVEVVLILTRQPWWNPLNHRWWIETVAGRLALLFASAVATFAFLTGAREVGALMARQRASEGVLGPTLLYSEDASDGPFAFLQRVAKVAAKISQACAEYVWATLQALACLSACGAWRRRWLGARQSRVLAGEHAAESEREIAVLNLTTVSEEEEDSGPTCRICRCREPRDDLFSPCSCNGSSKLVHHNCLERWREMTSNPEHRRVCAECKTPYTLVRVVVPQNSDLITGSPIMESAARHLMARFTYVAMTVCFATGGAYCLKTVFFLATLCDAGVDWGFDQGYHWVLTAYFLVALALNLSIMEPFVRDTESAAVQLLFVLLSLLFIEIPISYGMAAFLSLFFDRIFTWEVSYGAGLASVALLHLTDVFYHFSKLLESFSEEREVVAARVEGDEQQPI</sequence>
<dbReference type="PANTHER" id="PTHR46065">
    <property type="entry name" value="E3 UBIQUITIN-PROTEIN LIGASE MARCH 2/3 FAMILY MEMBER"/>
    <property type="match status" value="1"/>
</dbReference>
<dbReference type="Gene3D" id="3.30.40.10">
    <property type="entry name" value="Zinc/RING finger domain, C3HC4 (zinc finger)"/>
    <property type="match status" value="1"/>
</dbReference>
<dbReference type="AlphaFoldDB" id="A0A836HF86"/>
<dbReference type="GO" id="GO:0008270">
    <property type="term" value="F:zinc ion binding"/>
    <property type="evidence" value="ECO:0007669"/>
    <property type="project" value="UniProtKB-KW"/>
</dbReference>
<dbReference type="GO" id="GO:0016740">
    <property type="term" value="F:transferase activity"/>
    <property type="evidence" value="ECO:0007669"/>
    <property type="project" value="UniProtKB-KW"/>
</dbReference>
<organism evidence="13 14">
    <name type="scientific">Leishmania enriettii</name>
    <dbReference type="NCBI Taxonomy" id="5663"/>
    <lineage>
        <taxon>Eukaryota</taxon>
        <taxon>Discoba</taxon>
        <taxon>Euglenozoa</taxon>
        <taxon>Kinetoplastea</taxon>
        <taxon>Metakinetoplastina</taxon>
        <taxon>Trypanosomatida</taxon>
        <taxon>Trypanosomatidae</taxon>
        <taxon>Leishmaniinae</taxon>
        <taxon>Leishmania</taxon>
    </lineage>
</organism>
<keyword evidence="7" id="KW-0862">Zinc</keyword>
<evidence type="ECO:0000313" key="14">
    <source>
        <dbReference type="Proteomes" id="UP000674179"/>
    </source>
</evidence>
<evidence type="ECO:0000256" key="7">
    <source>
        <dbReference type="ARBA" id="ARBA00022833"/>
    </source>
</evidence>
<feature type="signal peptide" evidence="11">
    <location>
        <begin position="1"/>
        <end position="22"/>
    </location>
</feature>
<name>A0A836HF86_LEIEN</name>
<keyword evidence="4" id="KW-0479">Metal-binding</keyword>
<evidence type="ECO:0000256" key="6">
    <source>
        <dbReference type="ARBA" id="ARBA00022786"/>
    </source>
</evidence>
<dbReference type="PANTHER" id="PTHR46065:SF3">
    <property type="entry name" value="FI20425P1"/>
    <property type="match status" value="1"/>
</dbReference>
<dbReference type="InterPro" id="IPR011016">
    <property type="entry name" value="Znf_RING-CH"/>
</dbReference>
<evidence type="ECO:0000256" key="10">
    <source>
        <dbReference type="SAM" id="Phobius"/>
    </source>
</evidence>